<keyword evidence="2" id="KW-0472">Membrane</keyword>
<dbReference type="EMBL" id="VWXL01000106">
    <property type="protein sequence ID" value="MVB12914.1"/>
    <property type="molecule type" value="Genomic_DNA"/>
</dbReference>
<organism evidence="3 4">
    <name type="scientific">Caproicibacter fermentans</name>
    <dbReference type="NCBI Taxonomy" id="2576756"/>
    <lineage>
        <taxon>Bacteria</taxon>
        <taxon>Bacillati</taxon>
        <taxon>Bacillota</taxon>
        <taxon>Clostridia</taxon>
        <taxon>Eubacteriales</taxon>
        <taxon>Acutalibacteraceae</taxon>
        <taxon>Caproicibacter</taxon>
    </lineage>
</organism>
<feature type="compositionally biased region" description="Acidic residues" evidence="1">
    <location>
        <begin position="29"/>
        <end position="38"/>
    </location>
</feature>
<keyword evidence="2" id="KW-1133">Transmembrane helix</keyword>
<dbReference type="Proteomes" id="UP000469440">
    <property type="component" value="Unassembled WGS sequence"/>
</dbReference>
<feature type="compositionally biased region" description="Polar residues" evidence="1">
    <location>
        <begin position="161"/>
        <end position="195"/>
    </location>
</feature>
<feature type="transmembrane region" description="Helical" evidence="2">
    <location>
        <begin position="62"/>
        <end position="83"/>
    </location>
</feature>
<evidence type="ECO:0000256" key="2">
    <source>
        <dbReference type="SAM" id="Phobius"/>
    </source>
</evidence>
<name>A0A6N8I4D4_9FIRM</name>
<accession>A0A6N8I4D4</accession>
<evidence type="ECO:0000256" key="1">
    <source>
        <dbReference type="SAM" id="MobiDB-lite"/>
    </source>
</evidence>
<dbReference type="OrthoDB" id="9995652at2"/>
<feature type="region of interest" description="Disordered" evidence="1">
    <location>
        <begin position="1"/>
        <end position="38"/>
    </location>
</feature>
<sequence>MKRNTRTETERKGQNLVVTGSRTRKTWEEPENTDPDEELYSAEADDFEPQPDPVNRRASTKLLTVVQISACTAILIAAVALRLNGGTVYQKVRNWYFESLNDSIVADSQMENMKHVVIDLWSNITSSRPENTQEASSALDQPSNPASQASSAGSANGAGSTPSQPENASAPASSGTQTQANRASAQGSAPQSENNASASPSSQGKAPSSSASP</sequence>
<evidence type="ECO:0000313" key="4">
    <source>
        <dbReference type="Proteomes" id="UP000469440"/>
    </source>
</evidence>
<gene>
    <name evidence="3" type="ORF">CAFE_36610</name>
</gene>
<feature type="region of interest" description="Disordered" evidence="1">
    <location>
        <begin position="128"/>
        <end position="213"/>
    </location>
</feature>
<keyword evidence="2" id="KW-0812">Transmembrane</keyword>
<feature type="compositionally biased region" description="Basic and acidic residues" evidence="1">
    <location>
        <begin position="1"/>
        <end position="13"/>
    </location>
</feature>
<dbReference type="RefSeq" id="WP_066644104.1">
    <property type="nucleotide sequence ID" value="NZ_VWXL01000106.1"/>
</dbReference>
<evidence type="ECO:0000313" key="3">
    <source>
        <dbReference type="EMBL" id="MVB12914.1"/>
    </source>
</evidence>
<reference evidence="3 4" key="1">
    <citation type="submission" date="2019-09" db="EMBL/GenBank/DDBJ databases">
        <title>Genome sequence of Clostridium sp. EA1.</title>
        <authorList>
            <person name="Poehlein A."/>
            <person name="Bengelsdorf F.R."/>
            <person name="Daniel R."/>
        </authorList>
    </citation>
    <scope>NUCLEOTIDE SEQUENCE [LARGE SCALE GENOMIC DNA]</scope>
    <source>
        <strain evidence="3 4">EA1</strain>
    </source>
</reference>
<dbReference type="AlphaFoldDB" id="A0A6N8I4D4"/>
<keyword evidence="4" id="KW-1185">Reference proteome</keyword>
<feature type="compositionally biased region" description="Low complexity" evidence="1">
    <location>
        <begin position="141"/>
        <end position="160"/>
    </location>
</feature>
<comment type="caution">
    <text evidence="3">The sequence shown here is derived from an EMBL/GenBank/DDBJ whole genome shotgun (WGS) entry which is preliminary data.</text>
</comment>
<feature type="compositionally biased region" description="Polar residues" evidence="1">
    <location>
        <begin position="128"/>
        <end position="140"/>
    </location>
</feature>
<proteinExistence type="predicted"/>
<feature type="compositionally biased region" description="Low complexity" evidence="1">
    <location>
        <begin position="196"/>
        <end position="213"/>
    </location>
</feature>
<protein>
    <submittedName>
        <fullName evidence="3">Uncharacterized protein</fullName>
    </submittedName>
</protein>